<evidence type="ECO:0000313" key="1">
    <source>
        <dbReference type="EMBL" id="RQD88833.1"/>
    </source>
</evidence>
<evidence type="ECO:0000313" key="2">
    <source>
        <dbReference type="Proteomes" id="UP000284763"/>
    </source>
</evidence>
<organism evidence="1 2">
    <name type="scientific">Methanosalsum natronophilum</name>
    <dbReference type="NCBI Taxonomy" id="768733"/>
    <lineage>
        <taxon>Archaea</taxon>
        <taxon>Methanobacteriati</taxon>
        <taxon>Methanobacteriota</taxon>
        <taxon>Stenosarchaea group</taxon>
        <taxon>Methanomicrobia</taxon>
        <taxon>Methanosarcinales</taxon>
        <taxon>Methanosarcinaceae</taxon>
        <taxon>Methanosalsum</taxon>
    </lineage>
</organism>
<reference evidence="1 2" key="1">
    <citation type="submission" date="2018-08" db="EMBL/GenBank/DDBJ databases">
        <title>The metabolism and importance of syntrophic acetate oxidation coupled to methane or sulfide production in haloalkaline environments.</title>
        <authorList>
            <person name="Timmers P.H.A."/>
            <person name="Vavourakis C.D."/>
            <person name="Sorokin D.Y."/>
            <person name="Sinninghe Damste J.S."/>
            <person name="Muyzer G."/>
            <person name="Stams A.J.M."/>
            <person name="Plugge C.M."/>
        </authorList>
    </citation>
    <scope>NUCLEOTIDE SEQUENCE [LARGE SCALE GENOMIC DNA]</scope>
    <source>
        <strain evidence="1">MSAO_Arc3</strain>
    </source>
</reference>
<protein>
    <submittedName>
        <fullName evidence="1">Uncharacterized protein</fullName>
    </submittedName>
</protein>
<name>A0A3R8CDF7_9EURY</name>
<gene>
    <name evidence="1" type="ORF">D5R95_02710</name>
</gene>
<sequence length="107" mass="12689">MSKFLDEYLSKFQDLPEVNMSENKSSDIQKLFQPQDEEMFTNTSPDDFKLLVYDMKNFVRNKYPNLLISDIGKVNFEFCLKYPGYRKSYGSNNCLWLMKKLNESGWA</sequence>
<comment type="caution">
    <text evidence="1">The sequence shown here is derived from an EMBL/GenBank/DDBJ whole genome shotgun (WGS) entry which is preliminary data.</text>
</comment>
<dbReference type="RefSeq" id="WP_259134477.1">
    <property type="nucleotide sequence ID" value="NZ_JANUCS010000006.1"/>
</dbReference>
<dbReference type="Proteomes" id="UP000284763">
    <property type="component" value="Unassembled WGS sequence"/>
</dbReference>
<dbReference type="EMBL" id="QZAB01000183">
    <property type="protein sequence ID" value="RQD88833.1"/>
    <property type="molecule type" value="Genomic_DNA"/>
</dbReference>
<proteinExistence type="predicted"/>
<accession>A0A3R8CDF7</accession>
<dbReference type="AlphaFoldDB" id="A0A3R8CDF7"/>